<dbReference type="InterPro" id="IPR020846">
    <property type="entry name" value="MFS_dom"/>
</dbReference>
<dbReference type="CDD" id="cd06174">
    <property type="entry name" value="MFS"/>
    <property type="match status" value="1"/>
</dbReference>
<evidence type="ECO:0000256" key="2">
    <source>
        <dbReference type="ARBA" id="ARBA00022475"/>
    </source>
</evidence>
<feature type="transmembrane region" description="Helical" evidence="6">
    <location>
        <begin position="48"/>
        <end position="68"/>
    </location>
</feature>
<dbReference type="GO" id="GO:0022857">
    <property type="term" value="F:transmembrane transporter activity"/>
    <property type="evidence" value="ECO:0007669"/>
    <property type="project" value="InterPro"/>
</dbReference>
<dbReference type="GO" id="GO:0005886">
    <property type="term" value="C:plasma membrane"/>
    <property type="evidence" value="ECO:0007669"/>
    <property type="project" value="UniProtKB-SubCell"/>
</dbReference>
<evidence type="ECO:0000256" key="5">
    <source>
        <dbReference type="ARBA" id="ARBA00023136"/>
    </source>
</evidence>
<dbReference type="InterPro" id="IPR050189">
    <property type="entry name" value="MFS_Efflux_Transporters"/>
</dbReference>
<proteinExistence type="predicted"/>
<evidence type="ECO:0000256" key="4">
    <source>
        <dbReference type="ARBA" id="ARBA00022989"/>
    </source>
</evidence>
<keyword evidence="2" id="KW-1003">Cell membrane</keyword>
<feature type="transmembrane region" description="Helical" evidence="6">
    <location>
        <begin position="7"/>
        <end position="28"/>
    </location>
</feature>
<evidence type="ECO:0000256" key="3">
    <source>
        <dbReference type="ARBA" id="ARBA00022692"/>
    </source>
</evidence>
<feature type="transmembrane region" description="Helical" evidence="6">
    <location>
        <begin position="99"/>
        <end position="118"/>
    </location>
</feature>
<accession>A0A3B0IW72</accession>
<dbReference type="PANTHER" id="PTHR43124:SF3">
    <property type="entry name" value="CHLORAMPHENICOL EFFLUX PUMP RV0191"/>
    <property type="match status" value="1"/>
</dbReference>
<protein>
    <recommendedName>
        <fullName evidence="7">Major facilitator superfamily (MFS) profile domain-containing protein</fullName>
    </recommendedName>
</protein>
<dbReference type="Pfam" id="PF07690">
    <property type="entry name" value="MFS_1"/>
    <property type="match status" value="1"/>
</dbReference>
<dbReference type="EMBL" id="OUNE01000183">
    <property type="protein sequence ID" value="SPP33427.1"/>
    <property type="molecule type" value="Genomic_DNA"/>
</dbReference>
<feature type="domain" description="Major facilitator superfamily (MFS) profile" evidence="7">
    <location>
        <begin position="5"/>
        <end position="394"/>
    </location>
</feature>
<organism evidence="8">
    <name type="scientific">Wolbachia endosymbiont of Aleurodicus dispersus</name>
    <dbReference type="NCBI Taxonomy" id="1288877"/>
    <lineage>
        <taxon>Bacteria</taxon>
        <taxon>Pseudomonadati</taxon>
        <taxon>Pseudomonadota</taxon>
        <taxon>Alphaproteobacteria</taxon>
        <taxon>Rickettsiales</taxon>
        <taxon>Anaplasmataceae</taxon>
        <taxon>Wolbachieae</taxon>
        <taxon>Wolbachia</taxon>
    </lineage>
</organism>
<keyword evidence="4 6" id="KW-1133">Transmembrane helix</keyword>
<dbReference type="Gene3D" id="1.20.1250.20">
    <property type="entry name" value="MFS general substrate transporter like domains"/>
    <property type="match status" value="2"/>
</dbReference>
<dbReference type="InterPro" id="IPR036259">
    <property type="entry name" value="MFS_trans_sf"/>
</dbReference>
<dbReference type="SUPFAM" id="SSF103473">
    <property type="entry name" value="MFS general substrate transporter"/>
    <property type="match status" value="1"/>
</dbReference>
<feature type="transmembrane region" description="Helical" evidence="6">
    <location>
        <begin position="258"/>
        <end position="278"/>
    </location>
</feature>
<feature type="transmembrane region" description="Helical" evidence="6">
    <location>
        <begin position="130"/>
        <end position="153"/>
    </location>
</feature>
<feature type="transmembrane region" description="Helical" evidence="6">
    <location>
        <begin position="165"/>
        <end position="184"/>
    </location>
</feature>
<feature type="transmembrane region" description="Helical" evidence="6">
    <location>
        <begin position="75"/>
        <end position="93"/>
    </location>
</feature>
<evidence type="ECO:0000256" key="1">
    <source>
        <dbReference type="ARBA" id="ARBA00004429"/>
    </source>
</evidence>
<dbReference type="AlphaFoldDB" id="A0A3B0IW72"/>
<dbReference type="PROSITE" id="PS50850">
    <property type="entry name" value="MFS"/>
    <property type="match status" value="1"/>
</dbReference>
<feature type="transmembrane region" description="Helical" evidence="6">
    <location>
        <begin position="285"/>
        <end position="302"/>
    </location>
</feature>
<name>A0A3B0IW72_9RICK</name>
<dbReference type="PANTHER" id="PTHR43124">
    <property type="entry name" value="PURINE EFFLUX PUMP PBUE"/>
    <property type="match status" value="1"/>
</dbReference>
<comment type="subcellular location">
    <subcellularLocation>
        <location evidence="1">Cell inner membrane</location>
        <topology evidence="1">Multi-pass membrane protein</topology>
    </subcellularLocation>
</comment>
<keyword evidence="5 6" id="KW-0472">Membrane</keyword>
<evidence type="ECO:0000313" key="8">
    <source>
        <dbReference type="EMBL" id="SPP33427.1"/>
    </source>
</evidence>
<feature type="transmembrane region" description="Helical" evidence="6">
    <location>
        <begin position="370"/>
        <end position="387"/>
    </location>
</feature>
<feature type="transmembrane region" description="Helical" evidence="6">
    <location>
        <begin position="308"/>
        <end position="325"/>
    </location>
</feature>
<evidence type="ECO:0000259" key="7">
    <source>
        <dbReference type="PROSITE" id="PS50850"/>
    </source>
</evidence>
<reference evidence="8" key="1">
    <citation type="submission" date="2018-04" db="EMBL/GenBank/DDBJ databases">
        <authorList>
            <person name="Go L.Y."/>
            <person name="Mitchell J.A."/>
        </authorList>
    </citation>
    <scope>NUCLEOTIDE SEQUENCE</scope>
    <source>
        <strain evidence="8">WBAD</strain>
    </source>
</reference>
<dbReference type="InterPro" id="IPR011701">
    <property type="entry name" value="MFS"/>
</dbReference>
<feature type="transmembrane region" description="Helical" evidence="6">
    <location>
        <begin position="345"/>
        <end position="364"/>
    </location>
</feature>
<gene>
    <name evidence="8" type="ORF">WBAD_1047</name>
</gene>
<keyword evidence="3 6" id="KW-0812">Transmembrane</keyword>
<sequence length="400" mass="44557">MESRAWFISLISNLIVIFSNMQIIYTFISVDLEKELGITIAQVALANSAYTWTFAISQFFSGAMFNVFSSKKKKIYFLSLSIMIFGFFILISSDSFVHLILSQFLIAIGASFGFVGAAHISSTYFPITQFGLMFSLVQTISSLSALMIQMLFSSFLAEGMDWKNLIVYVILFGVSIFVLMFFYPKGLSKKSLEKCTIKSSIKTVICSILTVLKLRDIWITSVVGAITFGTFLALNMLWAPRLLSNLELNTMELGVATAILWLGLAVGAPIADLISNLFKNRRHVISAFAILQGISVIILLYGNLTVHIIYFCMLMFGFFAGGHMLNFTVGSEIVEQKYISTSSSIINGFMFVMSGILVSILALFSDHQMALFTIFAMLTFASIFNYATKETYYKNKVAES</sequence>
<evidence type="ECO:0000256" key="6">
    <source>
        <dbReference type="SAM" id="Phobius"/>
    </source>
</evidence>
<feature type="transmembrane region" description="Helical" evidence="6">
    <location>
        <begin position="217"/>
        <end position="238"/>
    </location>
</feature>